<dbReference type="EMBL" id="JBFXLU010000213">
    <property type="protein sequence ID" value="KAL2834784.1"/>
    <property type="molecule type" value="Genomic_DNA"/>
</dbReference>
<evidence type="ECO:0000259" key="4">
    <source>
        <dbReference type="Pfam" id="PF24883"/>
    </source>
</evidence>
<dbReference type="PROSITE" id="PS50088">
    <property type="entry name" value="ANK_REPEAT"/>
    <property type="match status" value="3"/>
</dbReference>
<dbReference type="InterPro" id="IPR036770">
    <property type="entry name" value="Ankyrin_rpt-contain_sf"/>
</dbReference>
<organism evidence="5 6">
    <name type="scientific">Aspergillus pseudoustus</name>
    <dbReference type="NCBI Taxonomy" id="1810923"/>
    <lineage>
        <taxon>Eukaryota</taxon>
        <taxon>Fungi</taxon>
        <taxon>Dikarya</taxon>
        <taxon>Ascomycota</taxon>
        <taxon>Pezizomycotina</taxon>
        <taxon>Eurotiomycetes</taxon>
        <taxon>Eurotiomycetidae</taxon>
        <taxon>Eurotiales</taxon>
        <taxon>Aspergillaceae</taxon>
        <taxon>Aspergillus</taxon>
        <taxon>Aspergillus subgen. Nidulantes</taxon>
    </lineage>
</organism>
<dbReference type="InterPro" id="IPR056884">
    <property type="entry name" value="NPHP3-like_N"/>
</dbReference>
<gene>
    <name evidence="5" type="ORF">BJY01DRAFT_239000</name>
</gene>
<feature type="domain" description="Nephrocystin 3-like N-terminal" evidence="4">
    <location>
        <begin position="273"/>
        <end position="421"/>
    </location>
</feature>
<dbReference type="SUPFAM" id="SSF48403">
    <property type="entry name" value="Ankyrin repeat"/>
    <property type="match status" value="2"/>
</dbReference>
<dbReference type="Gene3D" id="1.25.40.20">
    <property type="entry name" value="Ankyrin repeat-containing domain"/>
    <property type="match status" value="3"/>
</dbReference>
<dbReference type="PANTHER" id="PTHR10039">
    <property type="entry name" value="AMELOGENIN"/>
    <property type="match status" value="1"/>
</dbReference>
<keyword evidence="6" id="KW-1185">Reference proteome</keyword>
<dbReference type="SUPFAM" id="SSF52540">
    <property type="entry name" value="P-loop containing nucleoside triphosphate hydrolases"/>
    <property type="match status" value="1"/>
</dbReference>
<dbReference type="InterPro" id="IPR027417">
    <property type="entry name" value="P-loop_NTPase"/>
</dbReference>
<dbReference type="PROSITE" id="PS50297">
    <property type="entry name" value="ANK_REP_REGION"/>
    <property type="match status" value="2"/>
</dbReference>
<feature type="domain" description="GPI inositol-deacylase winged helix" evidence="3">
    <location>
        <begin position="543"/>
        <end position="615"/>
    </location>
</feature>
<dbReference type="PANTHER" id="PTHR10039:SF10">
    <property type="entry name" value="NACHT DOMAIN-CONTAINING PROTEIN"/>
    <property type="match status" value="1"/>
</dbReference>
<dbReference type="InterPro" id="IPR054471">
    <property type="entry name" value="GPIID_WHD"/>
</dbReference>
<accession>A0ABR4J475</accession>
<reference evidence="5 6" key="1">
    <citation type="submission" date="2024-07" db="EMBL/GenBank/DDBJ databases">
        <title>Section-level genome sequencing and comparative genomics of Aspergillus sections Usti and Cavernicolus.</title>
        <authorList>
            <consortium name="Lawrence Berkeley National Laboratory"/>
            <person name="Nybo J.L."/>
            <person name="Vesth T.C."/>
            <person name="Theobald S."/>
            <person name="Frisvad J.C."/>
            <person name="Larsen T.O."/>
            <person name="Kjaerboelling I."/>
            <person name="Rothschild-Mancinelli K."/>
            <person name="Lyhne E.K."/>
            <person name="Kogle M.E."/>
            <person name="Barry K."/>
            <person name="Clum A."/>
            <person name="Na H."/>
            <person name="Ledsgaard L."/>
            <person name="Lin J."/>
            <person name="Lipzen A."/>
            <person name="Kuo A."/>
            <person name="Riley R."/>
            <person name="Mondo S."/>
            <person name="Labutti K."/>
            <person name="Haridas S."/>
            <person name="Pangalinan J."/>
            <person name="Salamov A.A."/>
            <person name="Simmons B.A."/>
            <person name="Magnuson J.K."/>
            <person name="Chen J."/>
            <person name="Drula E."/>
            <person name="Henrissat B."/>
            <person name="Wiebenga A."/>
            <person name="Lubbers R.J."/>
            <person name="Gomes A.C."/>
            <person name="Makela M.R."/>
            <person name="Stajich J."/>
            <person name="Grigoriev I.V."/>
            <person name="Mortensen U.H."/>
            <person name="De Vries R.P."/>
            <person name="Baker S.E."/>
            <person name="Andersen M.R."/>
        </authorList>
    </citation>
    <scope>NUCLEOTIDE SEQUENCE [LARGE SCALE GENOMIC DNA]</scope>
    <source>
        <strain evidence="5 6">CBS 123904</strain>
    </source>
</reference>
<feature type="repeat" description="ANK" evidence="2">
    <location>
        <begin position="1114"/>
        <end position="1136"/>
    </location>
</feature>
<evidence type="ECO:0000259" key="3">
    <source>
        <dbReference type="Pfam" id="PF22939"/>
    </source>
</evidence>
<dbReference type="Gene3D" id="3.40.50.300">
    <property type="entry name" value="P-loop containing nucleotide triphosphate hydrolases"/>
    <property type="match status" value="1"/>
</dbReference>
<evidence type="ECO:0000256" key="1">
    <source>
        <dbReference type="ARBA" id="ARBA00022737"/>
    </source>
</evidence>
<proteinExistence type="predicted"/>
<dbReference type="Pfam" id="PF24883">
    <property type="entry name" value="NPHP3_N"/>
    <property type="match status" value="1"/>
</dbReference>
<dbReference type="Pfam" id="PF12796">
    <property type="entry name" value="Ank_2"/>
    <property type="match status" value="3"/>
</dbReference>
<name>A0ABR4J475_9EURO</name>
<keyword evidence="2" id="KW-0040">ANK repeat</keyword>
<sequence length="1184" mass="131238">MATALEKAGRLKPEIRLGQAISEFQADLSSIEKSHQQKATQSPPEIRDVMRLTAELSQFTGTQGRCFGPRLTNILQAVQQFAALGDIIVGGSQNILACGVWSLLRFTMLSAVKCSAYFEQLSSMLMVAGRAAPRYQAMGVIYPKSESLRASLTEYFIVIVQLSHHVFKQSQKSTFQRWVAATVDAKLAVFQADLDIWATSIKDEVNLLTAQHLTSETTENSRFRSLITRWHEAEGLDKKLRARKHALDACSTYDHEGSWKRLRKLGNSGIYKKSDEYLAWRDQQDPSTLLCTGKLGCGKSVLLANIVDDLNLSTEAATTIAYFFCQQDTLNSMQAQTVFASLARQLLHSVADLAPASDFIRENPHTDTENLLELLTKTLPQNYQAYIVLDGLDDCKDGERTLLLEALRGLQSRVHLSLCISVRSEVSENLKLSYYGFRKLSMFSLPDRNPDIVDFIQLELERCLETGRLRVNDPSLVLDIREKLTQGAEGMFLWVALQINAICLERTDADIRHAISNLPSDLSDIYQALLQKCGPCNVRHQFRIFQLVSIACRPLTTDELREALSVTPGDEVWSSQNLVNDIYSTLTFCGGLLMVDEEDLGIRMVHHSVMTFLLDRYEGVECFNLQRAHEMMGRIIITYLNYQGFSKELSPAKSPSVHGSSITSAVASTTAESFGQAQRLALRLLRSKAWADNDIGPALLGALGRFKSAKPVYFYRYADSWWQEHIWFIEDIGSDLIQPLIKLLSNVDPNRVDATIRTPLSHVAERGLIQIVPTLLANGAYDTLDSSPKTALIRAVEGQRGLVVILTKHHKIDPNLPDRNGCTPLMSAVVSQFVEGVESLLDLASPLHAVAENGNIKIGQALVRVLGRRLDIPNRRSQTPFWVAAANGRLDIVALLGSNSNVDVNLPSVSGVSPLMIAAQKGHTTVVSHLLADDRVDAYQEDAGGYNALSHAATNDRIPMVQLLSSRVARLLNARNKRGETALWLAAAAGCHAVVKTLSSYEDICWDPAYPNGATPMWIAACNGHVETVKVIMNLDTAQVYRCCHDGATPLWIAACNGHVETVKILVNLDTDHMYRCNHDKVTPLWIAACNGHVETVRALVNLDTGHMDHCNNNGTTPLWIAAHNGHIDTVRALINWHNAHMYPSALNGHAPVIQSLMFLGTIDTDTENHETPKSRRQLPQRAP</sequence>
<keyword evidence="1" id="KW-0677">Repeat</keyword>
<comment type="caution">
    <text evidence="5">The sequence shown here is derived from an EMBL/GenBank/DDBJ whole genome shotgun (WGS) entry which is preliminary data.</text>
</comment>
<dbReference type="Pfam" id="PF22939">
    <property type="entry name" value="WHD_GPIID"/>
    <property type="match status" value="1"/>
</dbReference>
<evidence type="ECO:0000313" key="5">
    <source>
        <dbReference type="EMBL" id="KAL2834784.1"/>
    </source>
</evidence>
<protein>
    <submittedName>
        <fullName evidence="5">Ankyrin repeat-containing domain protein</fullName>
    </submittedName>
</protein>
<dbReference type="SMART" id="SM00248">
    <property type="entry name" value="ANK"/>
    <property type="match status" value="10"/>
</dbReference>
<evidence type="ECO:0000313" key="6">
    <source>
        <dbReference type="Proteomes" id="UP001610446"/>
    </source>
</evidence>
<evidence type="ECO:0000256" key="2">
    <source>
        <dbReference type="PROSITE-ProRule" id="PRU00023"/>
    </source>
</evidence>
<dbReference type="Proteomes" id="UP001610446">
    <property type="component" value="Unassembled WGS sequence"/>
</dbReference>
<feature type="repeat" description="ANK" evidence="2">
    <location>
        <begin position="910"/>
        <end position="943"/>
    </location>
</feature>
<dbReference type="InterPro" id="IPR002110">
    <property type="entry name" value="Ankyrin_rpt"/>
</dbReference>
<feature type="repeat" description="ANK" evidence="2">
    <location>
        <begin position="1046"/>
        <end position="1072"/>
    </location>
</feature>